<dbReference type="InterPro" id="IPR029056">
    <property type="entry name" value="Ribokinase-like"/>
</dbReference>
<dbReference type="GO" id="GO:0016798">
    <property type="term" value="F:hydrolase activity, acting on glycosyl bonds"/>
    <property type="evidence" value="ECO:0007669"/>
    <property type="project" value="UniProtKB-KW"/>
</dbReference>
<feature type="domain" description="Carbohydrate kinase PfkB" evidence="7">
    <location>
        <begin position="770"/>
        <end position="818"/>
    </location>
</feature>
<dbReference type="AlphaFoldDB" id="A0AAD5WYI6"/>
<dbReference type="EMBL" id="JAKWBI020000005">
    <property type="protein sequence ID" value="KAJ2907042.1"/>
    <property type="molecule type" value="Genomic_DNA"/>
</dbReference>
<evidence type="ECO:0000256" key="4">
    <source>
        <dbReference type="ARBA" id="ARBA00023239"/>
    </source>
</evidence>
<organism evidence="8 9">
    <name type="scientific">Zalerion maritima</name>
    <dbReference type="NCBI Taxonomy" id="339359"/>
    <lineage>
        <taxon>Eukaryota</taxon>
        <taxon>Fungi</taxon>
        <taxon>Dikarya</taxon>
        <taxon>Ascomycota</taxon>
        <taxon>Pezizomycotina</taxon>
        <taxon>Sordariomycetes</taxon>
        <taxon>Lulworthiomycetidae</taxon>
        <taxon>Lulworthiales</taxon>
        <taxon>Lulworthiaceae</taxon>
        <taxon>Zalerion</taxon>
    </lineage>
</organism>
<gene>
    <name evidence="8" type="ORF">MKZ38_008610</name>
</gene>
<evidence type="ECO:0000313" key="9">
    <source>
        <dbReference type="Proteomes" id="UP001201980"/>
    </source>
</evidence>
<dbReference type="CDD" id="cd01941">
    <property type="entry name" value="YeiC_kinase_like"/>
    <property type="match status" value="1"/>
</dbReference>
<reference evidence="8" key="1">
    <citation type="submission" date="2022-07" db="EMBL/GenBank/DDBJ databases">
        <title>Draft genome sequence of Zalerion maritima ATCC 34329, a (micro)plastics degrading marine fungus.</title>
        <authorList>
            <person name="Paco A."/>
            <person name="Goncalves M.F.M."/>
            <person name="Rocha-Santos T.A.P."/>
            <person name="Alves A."/>
        </authorList>
    </citation>
    <scope>NUCLEOTIDE SEQUENCE</scope>
    <source>
        <strain evidence="8">ATCC 34329</strain>
    </source>
</reference>
<protein>
    <submittedName>
        <fullName evidence="8">Pseudouridine-metabolizing bifunctional protein</fullName>
    </submittedName>
</protein>
<keyword evidence="1" id="KW-0479">Metal-binding</keyword>
<dbReference type="GO" id="GO:0005737">
    <property type="term" value="C:cytoplasm"/>
    <property type="evidence" value="ECO:0007669"/>
    <property type="project" value="TreeGrafter"/>
</dbReference>
<evidence type="ECO:0000256" key="2">
    <source>
        <dbReference type="ARBA" id="ARBA00022801"/>
    </source>
</evidence>
<keyword evidence="5" id="KW-0326">Glycosidase</keyword>
<dbReference type="GO" id="GO:0004730">
    <property type="term" value="F:pseudouridylate synthase activity"/>
    <property type="evidence" value="ECO:0007669"/>
    <property type="project" value="InterPro"/>
</dbReference>
<dbReference type="Pfam" id="PF00294">
    <property type="entry name" value="PfkB"/>
    <property type="match status" value="2"/>
</dbReference>
<keyword evidence="3" id="KW-0464">Manganese</keyword>
<keyword evidence="2" id="KW-0378">Hydrolase</keyword>
<comment type="caution">
    <text evidence="8">The sequence shown here is derived from an EMBL/GenBank/DDBJ whole genome shotgun (WGS) entry which is preliminary data.</text>
</comment>
<evidence type="ECO:0000259" key="7">
    <source>
        <dbReference type="Pfam" id="PF00294"/>
    </source>
</evidence>
<sequence length="837" mass="89578">MNPSRNLFPVSRIFSVLTARPLAHSAKLLLSQHTLCSSHQTCFEPDRQYSQQPSRNKYPALSGVLQISEEIREALATSKPVVALESTIYTHGALGEDLALEKIIRQGGGVPAVIGVLDGVPKVGLTPDELERLVAGPAQKVSRRDLSYLVGLVSQWFPARLAIPIPIFPAVFLSFLRIRVFGTGGLGGVHRGWQESLDISADLTELGRTRVAVVSSGCKGFLDIPRTLEYLETQGVFVSTFSDGRKGDVEFPAFWARGSGIKSPFTLQTERDAAAIIQAQERLGIESGLLIANPIPEEHAIPQDEMQTAIETAVAEAAEMGYAGPRNTPYILKRIRDLTAERSTAANIALVRSNVSRATKIAVELSNLDSNHESPSTATPASSQGATAAKKEQTTSADNQNEEVCTVPLQCTAMVSASDLTDILTYIEAGQPSRNKADILVAGSVAVDLSCDYAGENVAGSTEMILPHLHTSNPATITQSIGGVGYNVALAAHLVSQETRVRLCSLVGDDIAGHTVLSALQSTGMDVSGVRCLSGSYHSSARTAQYVAVNDKQKNMFTAMADMAIFSKHSFPSYWESAVAGARPSWLAVDGNWSEGDIRAWLRAGSRAGAKVAFEPVSTAKSTRLFSKQSGKGITLGLWPRASIDIATPNQMELRAMNAAARKNDYFESSGWFEVLDSFGMSGANERMRMVLGNDLVDSGTPQMASQMLPYIPTMITKLGPKGVLLTMALGPEDPRLRSGEGLKHIVSKCTSGHPNVGGVYMRLFPTVERVPDVVSVNGVGDTFLGVLIAGLAQGGKIEQLIDVAQKAAVFTLRSRQSVSEDLGVLEKDLKIACARS</sequence>
<feature type="domain" description="Carbohydrate kinase PfkB" evidence="7">
    <location>
        <begin position="470"/>
        <end position="554"/>
    </location>
</feature>
<dbReference type="SUPFAM" id="SSF53613">
    <property type="entry name" value="Ribokinase-like"/>
    <property type="match status" value="1"/>
</dbReference>
<dbReference type="InterPro" id="IPR022830">
    <property type="entry name" value="Indigdn_synthA-like"/>
</dbReference>
<keyword evidence="9" id="KW-1185">Reference proteome</keyword>
<evidence type="ECO:0000256" key="6">
    <source>
        <dbReference type="SAM" id="MobiDB-lite"/>
    </source>
</evidence>
<evidence type="ECO:0000256" key="3">
    <source>
        <dbReference type="ARBA" id="ARBA00023211"/>
    </source>
</evidence>
<dbReference type="GO" id="GO:0046872">
    <property type="term" value="F:metal ion binding"/>
    <property type="evidence" value="ECO:0007669"/>
    <property type="project" value="UniProtKB-KW"/>
</dbReference>
<accession>A0AAD5WYI6</accession>
<evidence type="ECO:0000256" key="1">
    <source>
        <dbReference type="ARBA" id="ARBA00022723"/>
    </source>
</evidence>
<evidence type="ECO:0000256" key="5">
    <source>
        <dbReference type="ARBA" id="ARBA00023295"/>
    </source>
</evidence>
<dbReference type="InterPro" id="IPR011611">
    <property type="entry name" value="PfkB_dom"/>
</dbReference>
<dbReference type="Proteomes" id="UP001201980">
    <property type="component" value="Unassembled WGS sequence"/>
</dbReference>
<dbReference type="InterPro" id="IPR007342">
    <property type="entry name" value="PsuG"/>
</dbReference>
<feature type="compositionally biased region" description="Polar residues" evidence="6">
    <location>
        <begin position="367"/>
        <end position="386"/>
    </location>
</feature>
<name>A0AAD5WYI6_9PEZI</name>
<evidence type="ECO:0000313" key="8">
    <source>
        <dbReference type="EMBL" id="KAJ2907042.1"/>
    </source>
</evidence>
<dbReference type="Gene3D" id="3.40.1190.20">
    <property type="match status" value="1"/>
</dbReference>
<dbReference type="PANTHER" id="PTHR42909:SF1">
    <property type="entry name" value="CARBOHYDRATE KINASE PFKB DOMAIN-CONTAINING PROTEIN"/>
    <property type="match status" value="1"/>
</dbReference>
<dbReference type="PANTHER" id="PTHR42909">
    <property type="entry name" value="ZGC:136858"/>
    <property type="match status" value="1"/>
</dbReference>
<dbReference type="Pfam" id="PF04227">
    <property type="entry name" value="Indigoidine_A"/>
    <property type="match status" value="1"/>
</dbReference>
<dbReference type="SUPFAM" id="SSF110581">
    <property type="entry name" value="Indigoidine synthase A-like"/>
    <property type="match status" value="1"/>
</dbReference>
<dbReference type="Gene3D" id="3.40.1790.10">
    <property type="entry name" value="Indigoidine synthase domain"/>
    <property type="match status" value="1"/>
</dbReference>
<keyword evidence="4" id="KW-0456">Lyase</keyword>
<proteinExistence type="predicted"/>
<feature type="region of interest" description="Disordered" evidence="6">
    <location>
        <begin position="366"/>
        <end position="401"/>
    </location>
</feature>